<protein>
    <submittedName>
        <fullName evidence="1">Uncharacterized protein</fullName>
    </submittedName>
</protein>
<sequence>MKIRASGYIAPDLIAAVPTELDDEDPYSRFLMFQDTTEQQVADVDIPRTVVSVCAYPFESDNENVFVALTNEGDLYFLTEDVDYEKIPGAGVLSEDAEDLGSTLAITHKAGILYVCGDGSQVYFRPTKDEWVRICERDVDGMANNFFEGIAAVGPNKLAVCGYTHSRPKHAAHGCLYFYNDGQWSPAELPNNQSLYDLVFVDGSRLVAVGGGGTIVAGTGPGTMEDASVEGLLEKFLRIRFDLSKLYVLGKTAIFIFDTKLNLLETLALPAEYSSPKNIEVKQGIIWYFDREGLARHDGAAWTLMPVPPELLERSE</sequence>
<keyword evidence="2" id="KW-1185">Reference proteome</keyword>
<dbReference type="AlphaFoldDB" id="G6YGE1"/>
<accession>G6YGE1</accession>
<gene>
    <name evidence="1" type="ORF">MEA186_25249</name>
</gene>
<evidence type="ECO:0000313" key="1">
    <source>
        <dbReference type="EMBL" id="EHH09163.1"/>
    </source>
</evidence>
<name>G6YGE1_9HYPH</name>
<dbReference type="OrthoDB" id="8278692at2"/>
<dbReference type="eggNOG" id="ENOG50347XJ">
    <property type="taxonomic scope" value="Bacteria"/>
</dbReference>
<proteinExistence type="predicted"/>
<evidence type="ECO:0000313" key="2">
    <source>
        <dbReference type="Proteomes" id="UP000002949"/>
    </source>
</evidence>
<dbReference type="STRING" id="1082933.A6B35_24015"/>
<dbReference type="Proteomes" id="UP000002949">
    <property type="component" value="Unassembled WGS sequence"/>
</dbReference>
<reference evidence="1 2" key="1">
    <citation type="journal article" date="2012" name="J. Bacteriol.">
        <title>Draft Genome Sequence of Plant Growth-Promoting Rhizobium Mesorhizobium amorphae, Isolated from Zinc-Lead Mine Tailings.</title>
        <authorList>
            <person name="Hao X."/>
            <person name="Lin Y."/>
            <person name="Johnstone L."/>
            <person name="Baltrus D.A."/>
            <person name="Miller S.J."/>
            <person name="Wei G."/>
            <person name="Rensing C."/>
        </authorList>
    </citation>
    <scope>NUCLEOTIDE SEQUENCE [LARGE SCALE GENOMIC DNA]</scope>
    <source>
        <strain evidence="1 2">CCNWGS0123</strain>
    </source>
</reference>
<dbReference type="EMBL" id="AGSN01000176">
    <property type="protein sequence ID" value="EHH09163.1"/>
    <property type="molecule type" value="Genomic_DNA"/>
</dbReference>
<organism evidence="1 2">
    <name type="scientific">Mesorhizobium amorphae CCNWGS0123</name>
    <dbReference type="NCBI Taxonomy" id="1082933"/>
    <lineage>
        <taxon>Bacteria</taxon>
        <taxon>Pseudomonadati</taxon>
        <taxon>Pseudomonadota</taxon>
        <taxon>Alphaproteobacteria</taxon>
        <taxon>Hyphomicrobiales</taxon>
        <taxon>Phyllobacteriaceae</taxon>
        <taxon>Mesorhizobium</taxon>
    </lineage>
</organism>
<dbReference type="KEGG" id="mamo:A6B35_24015"/>
<dbReference type="PATRIC" id="fig|1082933.3.peg.4893"/>
<dbReference type="RefSeq" id="WP_006204783.1">
    <property type="nucleotide sequence ID" value="NZ_AGSN01000176.1"/>
</dbReference>
<dbReference type="SUPFAM" id="SSF63829">
    <property type="entry name" value="Calcium-dependent phosphotriesterase"/>
    <property type="match status" value="1"/>
</dbReference>